<dbReference type="GO" id="GO:0005886">
    <property type="term" value="C:plasma membrane"/>
    <property type="evidence" value="ECO:0007669"/>
    <property type="project" value="UniProtKB-SubCell"/>
</dbReference>
<keyword evidence="4 8" id="KW-1003">Cell membrane</keyword>
<dbReference type="InterPro" id="IPR024529">
    <property type="entry name" value="ECF_trnsprt_substrate-spec"/>
</dbReference>
<comment type="subcellular location">
    <subcellularLocation>
        <location evidence="1">Cell membrane</location>
        <topology evidence="1">Multi-pass membrane protein</topology>
    </subcellularLocation>
</comment>
<evidence type="ECO:0000256" key="9">
    <source>
        <dbReference type="SAM" id="Phobius"/>
    </source>
</evidence>
<evidence type="ECO:0000256" key="8">
    <source>
        <dbReference type="PIRNR" id="PIRNR037778"/>
    </source>
</evidence>
<dbReference type="Proteomes" id="UP000253208">
    <property type="component" value="Unassembled WGS sequence"/>
</dbReference>
<evidence type="ECO:0000256" key="3">
    <source>
        <dbReference type="ARBA" id="ARBA00022448"/>
    </source>
</evidence>
<dbReference type="PANTHER" id="PTHR38438:SF1">
    <property type="entry name" value="RIBOFLAVIN TRANSPORTER RIBU"/>
    <property type="match status" value="1"/>
</dbReference>
<keyword evidence="3 8" id="KW-0813">Transport</keyword>
<dbReference type="RefSeq" id="WP_022426189.1">
    <property type="nucleotide sequence ID" value="NZ_PSQG01000005.1"/>
</dbReference>
<evidence type="ECO:0000256" key="4">
    <source>
        <dbReference type="ARBA" id="ARBA00022475"/>
    </source>
</evidence>
<dbReference type="GO" id="GO:0032217">
    <property type="term" value="F:riboflavin transmembrane transporter activity"/>
    <property type="evidence" value="ECO:0007669"/>
    <property type="project" value="UniProtKB-UniRule"/>
</dbReference>
<evidence type="ECO:0000313" key="11">
    <source>
        <dbReference type="Proteomes" id="UP000253208"/>
    </source>
</evidence>
<feature type="transmembrane region" description="Helical" evidence="9">
    <location>
        <begin position="55"/>
        <end position="82"/>
    </location>
</feature>
<evidence type="ECO:0000256" key="2">
    <source>
        <dbReference type="ARBA" id="ARBA00005540"/>
    </source>
</evidence>
<accession>A0A367G3S8</accession>
<dbReference type="AlphaFoldDB" id="A0A367G3S8"/>
<comment type="function">
    <text evidence="8">Probably a riboflavin-binding protein that interacts with the energy-coupling factor (ECF) ABC-transporter complex.</text>
</comment>
<reference evidence="10 11" key="1">
    <citation type="submission" date="2018-02" db="EMBL/GenBank/DDBJ databases">
        <title>Complete genome sequencing of Faecalibacterium prausnitzii strains isolated from the human gut.</title>
        <authorList>
            <person name="Fitzgerald B.C."/>
            <person name="Shkoporov A.N."/>
            <person name="Ross P.R."/>
            <person name="Hill C."/>
        </authorList>
    </citation>
    <scope>NUCLEOTIDE SEQUENCE [LARGE SCALE GENOMIC DNA]</scope>
    <source>
        <strain evidence="10 11">APC942/31-1</strain>
    </source>
</reference>
<evidence type="ECO:0000313" key="10">
    <source>
        <dbReference type="EMBL" id="RCH45158.1"/>
    </source>
</evidence>
<organism evidence="10 11">
    <name type="scientific">Blautia obeum</name>
    <dbReference type="NCBI Taxonomy" id="40520"/>
    <lineage>
        <taxon>Bacteria</taxon>
        <taxon>Bacillati</taxon>
        <taxon>Bacillota</taxon>
        <taxon>Clostridia</taxon>
        <taxon>Lachnospirales</taxon>
        <taxon>Lachnospiraceae</taxon>
        <taxon>Blautia</taxon>
    </lineage>
</organism>
<keyword evidence="5 9" id="KW-0812">Transmembrane</keyword>
<dbReference type="PIRSF" id="PIRSF037778">
    <property type="entry name" value="UCP037778_transp_RibU"/>
    <property type="match status" value="1"/>
</dbReference>
<protein>
    <recommendedName>
        <fullName evidence="8">Riboflavin transporter</fullName>
    </recommendedName>
</protein>
<keyword evidence="6 9" id="KW-1133">Transmembrane helix</keyword>
<keyword evidence="7 8" id="KW-0472">Membrane</keyword>
<dbReference type="Gene3D" id="1.10.1760.20">
    <property type="match status" value="1"/>
</dbReference>
<dbReference type="InterPro" id="IPR025720">
    <property type="entry name" value="RibU"/>
</dbReference>
<feature type="transmembrane region" description="Helical" evidence="9">
    <location>
        <begin position="20"/>
        <end position="43"/>
    </location>
</feature>
<dbReference type="Pfam" id="PF12822">
    <property type="entry name" value="ECF_trnsprt"/>
    <property type="match status" value="1"/>
</dbReference>
<evidence type="ECO:0000256" key="6">
    <source>
        <dbReference type="ARBA" id="ARBA00022989"/>
    </source>
</evidence>
<name>A0A367G3S8_9FIRM</name>
<dbReference type="EMBL" id="PSQG01000005">
    <property type="protein sequence ID" value="RCH45158.1"/>
    <property type="molecule type" value="Genomic_DNA"/>
</dbReference>
<sequence length="211" mass="22700">MSEQILQRGNAVERSRTRTIAQVAMLGAVAGVLMNLEFPIPFLAPSFYQLDFSEVPVMVGTFAMGPVAGILIELVKILVHLVTKGTMTAGVGDVANFLFGCAYVVPAGLIYRFRHKKSRVHAVAGMAAGTVLTAILACFVNAFVLLPAYGKAFGMPIETFIQMGSAVHSSVNGLLTFALLIIAPFNIFKYALTSLIVFVIYKKIRVVLKGD</sequence>
<gene>
    <name evidence="10" type="ORF">C4886_04410</name>
</gene>
<evidence type="ECO:0000256" key="5">
    <source>
        <dbReference type="ARBA" id="ARBA00022692"/>
    </source>
</evidence>
<evidence type="ECO:0000256" key="7">
    <source>
        <dbReference type="ARBA" id="ARBA00023136"/>
    </source>
</evidence>
<comment type="caution">
    <text evidence="10">The sequence shown here is derived from an EMBL/GenBank/DDBJ whole genome shotgun (WGS) entry which is preliminary data.</text>
</comment>
<feature type="transmembrane region" description="Helical" evidence="9">
    <location>
        <begin position="123"/>
        <end position="146"/>
    </location>
</feature>
<dbReference type="PANTHER" id="PTHR38438">
    <property type="entry name" value="RIBOFLAVIN TRANSPORTER RIBU"/>
    <property type="match status" value="1"/>
</dbReference>
<evidence type="ECO:0000256" key="1">
    <source>
        <dbReference type="ARBA" id="ARBA00004651"/>
    </source>
</evidence>
<feature type="transmembrane region" description="Helical" evidence="9">
    <location>
        <begin position="174"/>
        <end position="201"/>
    </location>
</feature>
<comment type="similarity">
    <text evidence="2 8">Belongs to the prokaryotic riboflavin transporter (P-RFT) (TC 2.A.87) family.</text>
</comment>
<proteinExistence type="inferred from homology"/>